<reference evidence="2" key="1">
    <citation type="submission" date="2020-02" db="EMBL/GenBank/DDBJ databases">
        <authorList>
            <person name="Meier V. D."/>
        </authorList>
    </citation>
    <scope>NUCLEOTIDE SEQUENCE</scope>
    <source>
        <strain evidence="2">AVDCRST_MAG28</strain>
    </source>
</reference>
<dbReference type="AlphaFoldDB" id="A0A6J4QHV1"/>
<name>A0A6J4QHV1_9ACTN</name>
<gene>
    <name evidence="2" type="ORF">AVDCRST_MAG28-584</name>
</gene>
<accession>A0A6J4QHV1</accession>
<protein>
    <submittedName>
        <fullName evidence="2">Uncharacterized protein</fullName>
    </submittedName>
</protein>
<evidence type="ECO:0000256" key="1">
    <source>
        <dbReference type="SAM" id="MobiDB-lite"/>
    </source>
</evidence>
<sequence length="172" mass="18879">MTPRTVAPPLDDPRMWRKLLGRCHPDAGGSGELFIFAGAVRDVVCGGELRIEPKPEPTGKPSRRREPSTDDKPRIPFPADADFEELTHRALCKAAEPGPYAAVLSLLADCYPLPNLVHEEVRGASYKRLAAIAYAHGMSPKERSGFYRCAESIPLSDRHAGHILSKLKRQAA</sequence>
<organism evidence="2">
    <name type="scientific">uncultured Rubrobacteraceae bacterium</name>
    <dbReference type="NCBI Taxonomy" id="349277"/>
    <lineage>
        <taxon>Bacteria</taxon>
        <taxon>Bacillati</taxon>
        <taxon>Actinomycetota</taxon>
        <taxon>Rubrobacteria</taxon>
        <taxon>Rubrobacterales</taxon>
        <taxon>Rubrobacteraceae</taxon>
        <taxon>environmental samples</taxon>
    </lineage>
</organism>
<dbReference type="EMBL" id="CADCVE010000016">
    <property type="protein sequence ID" value="CAA9444710.1"/>
    <property type="molecule type" value="Genomic_DNA"/>
</dbReference>
<feature type="region of interest" description="Disordered" evidence="1">
    <location>
        <begin position="50"/>
        <end position="78"/>
    </location>
</feature>
<evidence type="ECO:0000313" key="2">
    <source>
        <dbReference type="EMBL" id="CAA9444710.1"/>
    </source>
</evidence>
<proteinExistence type="predicted"/>
<feature type="compositionally biased region" description="Basic and acidic residues" evidence="1">
    <location>
        <begin position="64"/>
        <end position="74"/>
    </location>
</feature>